<dbReference type="RefSeq" id="WP_203353046.1">
    <property type="nucleotide sequence ID" value="NZ_CP069127.1"/>
</dbReference>
<reference evidence="11 12" key="1">
    <citation type="submission" date="2021-01" db="EMBL/GenBank/DDBJ databases">
        <title>Identification of strong promoters based on the transcriptome of Brevibacillus choshinensis.</title>
        <authorList>
            <person name="Yao D."/>
            <person name="Zhang K."/>
            <person name="Wu J."/>
        </authorList>
    </citation>
    <scope>NUCLEOTIDE SEQUENCE [LARGE SCALE GENOMIC DNA]</scope>
    <source>
        <strain evidence="11 12">HPD31-SP3</strain>
    </source>
</reference>
<organism evidence="11 12">
    <name type="scientific">Brevibacillus choshinensis</name>
    <dbReference type="NCBI Taxonomy" id="54911"/>
    <lineage>
        <taxon>Bacteria</taxon>
        <taxon>Bacillati</taxon>
        <taxon>Bacillota</taxon>
        <taxon>Bacilli</taxon>
        <taxon>Bacillales</taxon>
        <taxon>Paenibacillaceae</taxon>
        <taxon>Brevibacillus</taxon>
    </lineage>
</organism>
<dbReference type="Proteomes" id="UP000596248">
    <property type="component" value="Chromosome"/>
</dbReference>
<evidence type="ECO:0000256" key="6">
    <source>
        <dbReference type="ARBA" id="ARBA00034617"/>
    </source>
</evidence>
<dbReference type="EMBL" id="CP069127">
    <property type="protein sequence ID" value="QRG65977.1"/>
    <property type="molecule type" value="Genomic_DNA"/>
</dbReference>
<proteinExistence type="predicted"/>
<evidence type="ECO:0000256" key="8">
    <source>
        <dbReference type="ARBA" id="ARBA00048988"/>
    </source>
</evidence>
<dbReference type="Gene3D" id="3.40.91.30">
    <property type="match status" value="1"/>
</dbReference>
<dbReference type="Gene3D" id="3.30.65.10">
    <property type="entry name" value="Bacterial Topoisomerase I, domain 1"/>
    <property type="match status" value="2"/>
</dbReference>
<dbReference type="Gene3D" id="3.40.50.300">
    <property type="entry name" value="P-loop containing nucleotide triphosphate hydrolases"/>
    <property type="match status" value="3"/>
</dbReference>
<dbReference type="SUPFAM" id="SSF57783">
    <property type="entry name" value="Zinc beta-ribbon"/>
    <property type="match status" value="1"/>
</dbReference>
<dbReference type="InterPro" id="IPR027417">
    <property type="entry name" value="P-loop_NTPase"/>
</dbReference>
<dbReference type="PROSITE" id="PS51198">
    <property type="entry name" value="UVRD_HELICASE_ATP_BIND"/>
    <property type="match status" value="1"/>
</dbReference>
<keyword evidence="1 9" id="KW-0547">Nucleotide-binding</keyword>
<sequence>MLNFISKIVAYFKNRKSIVLIGKVNSYITELHRNYSSMSLKSQDSHEKIRYIPRSHFDSLLKGIDSYRTYIEGESPFLISPTVEEQYISLKPWLTKLPEHDDLLRKFHSLKTVFTDAFIEVDKKSKEMEEFVRFYNIKLQSFFDELHVLQQDYISESVKNGFVKRHQELYQFYKDTNPNEIEELLVASFINIMRDMDNQVSAWNTEYIHRELENNKQFFDDIDGKSLDEQQRIAVLTDQDNNLVLAGAGSGKTLTIAGKVKFLTQRKNVYPEDILLISFTNKAAGEMHERIVQKLGVNVDVKTFHKLGMGIIARHSEQKPDVLNEMKPIVQAFFRTEVYSNPVLLGKIITFFGMYLNIPKDLEVFNSLGEYLEHTKNLDYETLKGKLQKITQNLQTIKGETVKSLEETLIANFLFLNGIEYVYEKDYEYPTATKYHRQYKPDFYLPQYGIYIEHFGITEDMRTPWLSPIEEEKYIKGVHWKRAIHQEKKTTLLESYSYYNKNGILFKRLGENLRSHGVVFKKVDLKSIYEVIRNHGKDQHFEEFIKLICSFINLFKSNGYKKEHFAFLLEENQKLNSNNAFMRDRNELFLTLVEPIFMYYQSILKKQNQIDFNDMINMATDIARLPLTTFPYKYIIIDEYQDISNSRFKLIKTIKEKTNAKVMSVGDDWQSIYRFAGSDVQLFTRFGECFGKYELLKIEKTYRNSQHLIDIAGSFVMKNQNQLKKNLVSDKMNPQPIRIIGYSQNIIESLRVTIQEIIDKYGNSQSIMLLGRNNFDINFLNEAPGFKVIEKNKEVKIQLEDNKSLNIFFMTTHKSKGLEADHVILINAKNDLLGFPNRIADDPVLFWVLTDQDTYTFAEERRLFYVALTRTKGDLYILAPEKDPSVFVNELVKDYKIPFETGLIKNPISNNPKCLKCKTGILVERKNDRNQSFLGCSHYPRCDQTYNDVRILNNQIFCIRCNGYMVKRSGKRGEFLGCSNYPLCENTINISQNRGNKQRWS</sequence>
<dbReference type="InterPro" id="IPR014016">
    <property type="entry name" value="UvrD-like_ATP-bd"/>
</dbReference>
<feature type="domain" description="UvrD-like helicase ATP-binding" evidence="10">
    <location>
        <begin position="225"/>
        <end position="705"/>
    </location>
</feature>
<name>A0ABX7FKX6_BRECH</name>
<dbReference type="InterPro" id="IPR014017">
    <property type="entry name" value="DNA_helicase_UvrD-like_C"/>
</dbReference>
<dbReference type="PANTHER" id="PTHR11070">
    <property type="entry name" value="UVRD / RECB / PCRA DNA HELICASE FAMILY MEMBER"/>
    <property type="match status" value="1"/>
</dbReference>
<gene>
    <name evidence="11" type="ORF">JNE38_20685</name>
</gene>
<comment type="catalytic activity">
    <reaction evidence="6">
        <text>Couples ATP hydrolysis with the unwinding of duplex DNA by translocating in the 3'-5' direction.</text>
        <dbReference type="EC" id="5.6.2.4"/>
    </reaction>
</comment>
<keyword evidence="5" id="KW-0413">Isomerase</keyword>
<feature type="binding site" evidence="9">
    <location>
        <begin position="246"/>
        <end position="253"/>
    </location>
    <ligand>
        <name>ATP</name>
        <dbReference type="ChEBI" id="CHEBI:30616"/>
    </ligand>
</feature>
<evidence type="ECO:0000256" key="5">
    <source>
        <dbReference type="ARBA" id="ARBA00023235"/>
    </source>
</evidence>
<dbReference type="InterPro" id="IPR000212">
    <property type="entry name" value="DNA_helicase_UvrD/REP"/>
</dbReference>
<evidence type="ECO:0000256" key="1">
    <source>
        <dbReference type="ARBA" id="ARBA00022741"/>
    </source>
</evidence>
<dbReference type="PANTHER" id="PTHR11070:SF63">
    <property type="entry name" value="DNA HELICASE IV"/>
    <property type="match status" value="1"/>
</dbReference>
<accession>A0ABX7FKX6</accession>
<keyword evidence="4 9" id="KW-0067">ATP-binding</keyword>
<evidence type="ECO:0000256" key="4">
    <source>
        <dbReference type="ARBA" id="ARBA00022840"/>
    </source>
</evidence>
<keyword evidence="12" id="KW-1185">Reference proteome</keyword>
<dbReference type="Pfam" id="PF13361">
    <property type="entry name" value="UvrD_C"/>
    <property type="match status" value="1"/>
</dbReference>
<evidence type="ECO:0000256" key="2">
    <source>
        <dbReference type="ARBA" id="ARBA00022801"/>
    </source>
</evidence>
<evidence type="ECO:0000256" key="7">
    <source>
        <dbReference type="ARBA" id="ARBA00034808"/>
    </source>
</evidence>
<comment type="catalytic activity">
    <reaction evidence="8">
        <text>ATP + H2O = ADP + phosphate + H(+)</text>
        <dbReference type="Rhea" id="RHEA:13065"/>
        <dbReference type="ChEBI" id="CHEBI:15377"/>
        <dbReference type="ChEBI" id="CHEBI:15378"/>
        <dbReference type="ChEBI" id="CHEBI:30616"/>
        <dbReference type="ChEBI" id="CHEBI:43474"/>
        <dbReference type="ChEBI" id="CHEBI:456216"/>
        <dbReference type="EC" id="5.6.2.4"/>
    </reaction>
</comment>
<evidence type="ECO:0000256" key="3">
    <source>
        <dbReference type="ARBA" id="ARBA00022806"/>
    </source>
</evidence>
<keyword evidence="3 9" id="KW-0347">Helicase</keyword>
<evidence type="ECO:0000313" key="12">
    <source>
        <dbReference type="Proteomes" id="UP000596248"/>
    </source>
</evidence>
<dbReference type="Pfam" id="PF00580">
    <property type="entry name" value="UvrD-helicase"/>
    <property type="match status" value="1"/>
</dbReference>
<evidence type="ECO:0000313" key="11">
    <source>
        <dbReference type="EMBL" id="QRG65977.1"/>
    </source>
</evidence>
<evidence type="ECO:0000259" key="10">
    <source>
        <dbReference type="PROSITE" id="PS51198"/>
    </source>
</evidence>
<dbReference type="Pfam" id="PF01396">
    <property type="entry name" value="Zn_ribbon_Top1"/>
    <property type="match status" value="2"/>
</dbReference>
<dbReference type="EC" id="5.6.2.4" evidence="7"/>
<protein>
    <recommendedName>
        <fullName evidence="7">DNA 3'-5' helicase</fullName>
        <ecNumber evidence="7">5.6.2.4</ecNumber>
    </recommendedName>
</protein>
<dbReference type="SUPFAM" id="SSF52540">
    <property type="entry name" value="P-loop containing nucleoside triphosphate hydrolases"/>
    <property type="match status" value="1"/>
</dbReference>
<keyword evidence="2 9" id="KW-0378">Hydrolase</keyword>
<dbReference type="InterPro" id="IPR013498">
    <property type="entry name" value="Topo_IA_Znf"/>
</dbReference>
<evidence type="ECO:0000256" key="9">
    <source>
        <dbReference type="PROSITE-ProRule" id="PRU00560"/>
    </source>
</evidence>